<evidence type="ECO:0000313" key="8">
    <source>
        <dbReference type="Proteomes" id="UP000266089"/>
    </source>
</evidence>
<keyword evidence="4 5" id="KW-0732">Signal</keyword>
<dbReference type="InterPro" id="IPR051313">
    <property type="entry name" value="Bact_iron-sidero_bind"/>
</dbReference>
<sequence length="311" mass="33723">MINRLLALLVLSGLALAQIQVRHDLGTLSLGAPAKRVVVLEYSFLDTLIALGVPPVGAAIGTQGGDRGVPPYLRSRVVGVTSVGSRAVPSLEAILALQPQVIIADTFVHRDLIPQLQRIAPVVAFSSRRGSFDDLNKQVVEMGRLVGREAQAQKLLQDQERLLLKARAFANPKAPPLLLAVATPDSFTVHTNESFIGSLLEHLGRKSLAKPQNNQTQYQVGLEGLVALNPATLVVFTAPDETPVVRGWARNPLWSRLEAAQRGRIYEFDRDNWTRGRGPLATRFILAELIDSGLLADKPASGAYSFKMPTP</sequence>
<dbReference type="PANTHER" id="PTHR30532">
    <property type="entry name" value="IRON III DICITRATE-BINDING PERIPLASMIC PROTEIN"/>
    <property type="match status" value="1"/>
</dbReference>
<dbReference type="Pfam" id="PF01497">
    <property type="entry name" value="Peripla_BP_2"/>
    <property type="match status" value="1"/>
</dbReference>
<evidence type="ECO:0000259" key="6">
    <source>
        <dbReference type="PROSITE" id="PS50983"/>
    </source>
</evidence>
<dbReference type="CDD" id="cd01146">
    <property type="entry name" value="FhuD"/>
    <property type="match status" value="1"/>
</dbReference>
<evidence type="ECO:0000256" key="2">
    <source>
        <dbReference type="ARBA" id="ARBA00008814"/>
    </source>
</evidence>
<reference evidence="7 8" key="1">
    <citation type="submission" date="2018-08" db="EMBL/GenBank/DDBJ databases">
        <title>Meiothermus cateniformans JCM 15151 genome sequencing project.</title>
        <authorList>
            <person name="Da Costa M.S."/>
            <person name="Albuquerque L."/>
            <person name="Raposo P."/>
            <person name="Froufe H.J.C."/>
            <person name="Barroso C.S."/>
            <person name="Egas C."/>
        </authorList>
    </citation>
    <scope>NUCLEOTIDE SEQUENCE [LARGE SCALE GENOMIC DNA]</scope>
    <source>
        <strain evidence="7 8">JCM 15151</strain>
    </source>
</reference>
<protein>
    <submittedName>
        <fullName evidence="7">Fe(3+)-citrate-binding protein YfmC</fullName>
    </submittedName>
</protein>
<dbReference type="Proteomes" id="UP000266089">
    <property type="component" value="Unassembled WGS sequence"/>
</dbReference>
<evidence type="ECO:0000313" key="7">
    <source>
        <dbReference type="EMBL" id="RIH75606.1"/>
    </source>
</evidence>
<dbReference type="GO" id="GO:1901678">
    <property type="term" value="P:iron coordination entity transport"/>
    <property type="evidence" value="ECO:0007669"/>
    <property type="project" value="UniProtKB-ARBA"/>
</dbReference>
<dbReference type="EMBL" id="QWKX01000062">
    <property type="protein sequence ID" value="RIH75606.1"/>
    <property type="molecule type" value="Genomic_DNA"/>
</dbReference>
<evidence type="ECO:0000256" key="3">
    <source>
        <dbReference type="ARBA" id="ARBA00022448"/>
    </source>
</evidence>
<dbReference type="AlphaFoldDB" id="A0A399DU80"/>
<feature type="chain" id="PRO_5017442320" evidence="5">
    <location>
        <begin position="18"/>
        <end position="311"/>
    </location>
</feature>
<feature type="signal peptide" evidence="5">
    <location>
        <begin position="1"/>
        <end position="17"/>
    </location>
</feature>
<feature type="domain" description="Fe/B12 periplasmic-binding" evidence="6">
    <location>
        <begin position="36"/>
        <end position="298"/>
    </location>
</feature>
<evidence type="ECO:0000256" key="5">
    <source>
        <dbReference type="SAM" id="SignalP"/>
    </source>
</evidence>
<proteinExistence type="inferred from homology"/>
<evidence type="ECO:0000256" key="4">
    <source>
        <dbReference type="ARBA" id="ARBA00022729"/>
    </source>
</evidence>
<dbReference type="PROSITE" id="PS50983">
    <property type="entry name" value="FE_B12_PBP"/>
    <property type="match status" value="1"/>
</dbReference>
<comment type="subcellular location">
    <subcellularLocation>
        <location evidence="1">Cell envelope</location>
    </subcellularLocation>
</comment>
<dbReference type="Gene3D" id="3.40.50.1980">
    <property type="entry name" value="Nitrogenase molybdenum iron protein domain"/>
    <property type="match status" value="2"/>
</dbReference>
<accession>A0A399DU80</accession>
<organism evidence="7 8">
    <name type="scientific">Meiothermus taiwanensis</name>
    <dbReference type="NCBI Taxonomy" id="172827"/>
    <lineage>
        <taxon>Bacteria</taxon>
        <taxon>Thermotogati</taxon>
        <taxon>Deinococcota</taxon>
        <taxon>Deinococci</taxon>
        <taxon>Thermales</taxon>
        <taxon>Thermaceae</taxon>
        <taxon>Meiothermus</taxon>
    </lineage>
</organism>
<dbReference type="RefSeq" id="WP_027887547.1">
    <property type="nucleotide sequence ID" value="NZ_JBHSXZ010000008.1"/>
</dbReference>
<evidence type="ECO:0000256" key="1">
    <source>
        <dbReference type="ARBA" id="ARBA00004196"/>
    </source>
</evidence>
<dbReference type="OrthoDB" id="9793175at2"/>
<comment type="similarity">
    <text evidence="2">Belongs to the bacterial solute-binding protein 8 family.</text>
</comment>
<name>A0A399DU80_9DEIN</name>
<gene>
    <name evidence="7" type="primary">yfmC_1</name>
    <name evidence="7" type="ORF">Mcate_02144</name>
</gene>
<dbReference type="InterPro" id="IPR002491">
    <property type="entry name" value="ABC_transptr_periplasmic_BD"/>
</dbReference>
<dbReference type="SUPFAM" id="SSF53807">
    <property type="entry name" value="Helical backbone' metal receptor"/>
    <property type="match status" value="1"/>
</dbReference>
<comment type="caution">
    <text evidence="7">The sequence shown here is derived from an EMBL/GenBank/DDBJ whole genome shotgun (WGS) entry which is preliminary data.</text>
</comment>
<dbReference type="PANTHER" id="PTHR30532:SF29">
    <property type="entry name" value="FE(3+) DICITRATE-BINDING PERIPLASMIC PROTEIN"/>
    <property type="match status" value="1"/>
</dbReference>
<dbReference type="GO" id="GO:0030288">
    <property type="term" value="C:outer membrane-bounded periplasmic space"/>
    <property type="evidence" value="ECO:0007669"/>
    <property type="project" value="TreeGrafter"/>
</dbReference>
<keyword evidence="3" id="KW-0813">Transport</keyword>